<dbReference type="Pfam" id="PF18143">
    <property type="entry name" value="HAD_SAK_2"/>
    <property type="match status" value="1"/>
</dbReference>
<evidence type="ECO:0000313" key="2">
    <source>
        <dbReference type="Proteomes" id="UP000298596"/>
    </source>
</evidence>
<dbReference type="AlphaFoldDB" id="A0A4D8QAA6"/>
<geneLocation type="plasmid" evidence="1 2">
    <name>p6</name>
</geneLocation>
<name>A0A4D8QAA6_AZOBR</name>
<dbReference type="Proteomes" id="UP000298596">
    <property type="component" value="Plasmid p6"/>
</dbReference>
<sequence length="168" mass="18502">MKILFLDIDGPMIPLRAVITPGRSGPQRQRFDPFAVGMVLRLLHLAPARLVISSTWQEVGRSGMEGLLLWNGIDPAFLHEEWCTQLHGALETRTEEIQAWLSRHPECTAYASLDDDPLDLPGAVTVTFENGLLIEHLKAAGALLGIESTRLLHARFTAPMQEVADATA</sequence>
<gene>
    <name evidence="1" type="ORF">D3867_35995</name>
</gene>
<dbReference type="EMBL" id="CP032336">
    <property type="protein sequence ID" value="QCO07285.1"/>
    <property type="molecule type" value="Genomic_DNA"/>
</dbReference>
<accession>A0A4D8QAA6</accession>
<protein>
    <submittedName>
        <fullName evidence="1">Uncharacterized protein</fullName>
    </submittedName>
</protein>
<keyword evidence="1" id="KW-0614">Plasmid</keyword>
<evidence type="ECO:0000313" key="1">
    <source>
        <dbReference type="EMBL" id="QCO07285.1"/>
    </source>
</evidence>
<reference evidence="1 2" key="1">
    <citation type="submission" date="2018-09" db="EMBL/GenBank/DDBJ databases">
        <title>Whole genome based analysis of evolution and adaptive divergence in Indian and Brazilian strains of Azospirillum brasilense.</title>
        <authorList>
            <person name="Singh C."/>
            <person name="Tripathi A.K."/>
        </authorList>
    </citation>
    <scope>NUCLEOTIDE SEQUENCE [LARGE SCALE GENOMIC DNA]</scope>
    <source>
        <strain evidence="1 2">MTCC4036</strain>
        <plasmid evidence="1 2">p6</plasmid>
    </source>
</reference>
<organism evidence="1 2">
    <name type="scientific">Azospirillum brasilense</name>
    <dbReference type="NCBI Taxonomy" id="192"/>
    <lineage>
        <taxon>Bacteria</taxon>
        <taxon>Pseudomonadati</taxon>
        <taxon>Pseudomonadota</taxon>
        <taxon>Alphaproteobacteria</taxon>
        <taxon>Rhodospirillales</taxon>
        <taxon>Azospirillaceae</taxon>
        <taxon>Azospirillum</taxon>
    </lineage>
</organism>
<proteinExistence type="predicted"/>